<evidence type="ECO:0000256" key="1">
    <source>
        <dbReference type="ARBA" id="ARBA00022555"/>
    </source>
</evidence>
<dbReference type="PANTHER" id="PTHR10631">
    <property type="entry name" value="N 2 ,N 2 -DIMETHYLGUANOSINE TRNA METHYLTRANSFERASE"/>
    <property type="match status" value="1"/>
</dbReference>
<reference evidence="11" key="1">
    <citation type="submission" date="2017-10" db="EMBL/GenBank/DDBJ databases">
        <title>Transcriptome Assembly of Sugarcane Aphid Adults.</title>
        <authorList>
            <person name="Scully E.D."/>
            <person name="Palmer N.A."/>
            <person name="Geib S.M."/>
            <person name="Sarath G."/>
            <person name="Sattler S.E."/>
        </authorList>
    </citation>
    <scope>NUCLEOTIDE SEQUENCE</scope>
    <source>
        <tissue evidence="11">Whole body</tissue>
    </source>
</reference>
<evidence type="ECO:0000256" key="4">
    <source>
        <dbReference type="ARBA" id="ARBA00022691"/>
    </source>
</evidence>
<organism evidence="11">
    <name type="scientific">Melanaphis sacchari</name>
    <dbReference type="NCBI Taxonomy" id="742174"/>
    <lineage>
        <taxon>Eukaryota</taxon>
        <taxon>Metazoa</taxon>
        <taxon>Ecdysozoa</taxon>
        <taxon>Arthropoda</taxon>
        <taxon>Hexapoda</taxon>
        <taxon>Insecta</taxon>
        <taxon>Pterygota</taxon>
        <taxon>Neoptera</taxon>
        <taxon>Paraneoptera</taxon>
        <taxon>Hemiptera</taxon>
        <taxon>Sternorrhyncha</taxon>
        <taxon>Aphidomorpha</taxon>
        <taxon>Aphidoidea</taxon>
        <taxon>Aphididae</taxon>
        <taxon>Aphidini</taxon>
        <taxon>Melanaphis</taxon>
    </lineage>
</organism>
<comment type="similarity">
    <text evidence="10">Belongs to the class I-like SAM-binding methyltransferase superfamily. Trm1 family.</text>
</comment>
<dbReference type="InterPro" id="IPR002905">
    <property type="entry name" value="Trm1"/>
</dbReference>
<dbReference type="GO" id="GO:0002940">
    <property type="term" value="P:tRNA N2-guanine methylation"/>
    <property type="evidence" value="ECO:0007669"/>
    <property type="project" value="TreeGrafter"/>
</dbReference>
<dbReference type="GO" id="GO:0000049">
    <property type="term" value="F:tRNA binding"/>
    <property type="evidence" value="ECO:0007669"/>
    <property type="project" value="UniProtKB-UniRule"/>
</dbReference>
<comment type="catalytic activity">
    <reaction evidence="8 10">
        <text>guanosine(26) in tRNA + 2 S-adenosyl-L-methionine = N(2)-dimethylguanosine(26) in tRNA + 2 S-adenosyl-L-homocysteine + 2 H(+)</text>
        <dbReference type="Rhea" id="RHEA:43140"/>
        <dbReference type="Rhea" id="RHEA-COMP:10359"/>
        <dbReference type="Rhea" id="RHEA-COMP:10360"/>
        <dbReference type="ChEBI" id="CHEBI:15378"/>
        <dbReference type="ChEBI" id="CHEBI:57856"/>
        <dbReference type="ChEBI" id="CHEBI:59789"/>
        <dbReference type="ChEBI" id="CHEBI:74269"/>
        <dbReference type="ChEBI" id="CHEBI:74513"/>
        <dbReference type="EC" id="2.1.1.216"/>
    </reaction>
</comment>
<dbReference type="SUPFAM" id="SSF53335">
    <property type="entry name" value="S-adenosyl-L-methionine-dependent methyltransferases"/>
    <property type="match status" value="1"/>
</dbReference>
<dbReference type="Pfam" id="PF02005">
    <property type="entry name" value="TRM"/>
    <property type="match status" value="1"/>
</dbReference>
<dbReference type="RefSeq" id="XP_025204276.1">
    <property type="nucleotide sequence ID" value="XM_025348491.1"/>
</dbReference>
<dbReference type="RefSeq" id="XP_025204273.1">
    <property type="nucleotide sequence ID" value="XM_025348488.1"/>
</dbReference>
<evidence type="ECO:0000256" key="5">
    <source>
        <dbReference type="ARBA" id="ARBA00022694"/>
    </source>
</evidence>
<keyword evidence="3 10" id="KW-0808">Transferase</keyword>
<dbReference type="CTD" id="170650"/>
<dbReference type="NCBIfam" id="TIGR00308">
    <property type="entry name" value="TRM1"/>
    <property type="match status" value="1"/>
</dbReference>
<dbReference type="EC" id="2.1.1.216" evidence="7 10"/>
<accession>A0A2H8TRM3</accession>
<keyword evidence="6 10" id="KW-0694">RNA-binding</keyword>
<evidence type="ECO:0000256" key="8">
    <source>
        <dbReference type="ARBA" id="ARBA00051897"/>
    </source>
</evidence>
<evidence type="ECO:0000256" key="10">
    <source>
        <dbReference type="PROSITE-ProRule" id="PRU00958"/>
    </source>
</evidence>
<proteinExistence type="inferred from homology"/>
<sequence>MESSSKYTEISEGRAKIRVPSSSKVFYNPVQEFNRDLSIAVISVFSEIHHNEKLKTRKRQRSPDENNTTHVEPVKLEVGTQIESGLEILEALAATGLRAIRYALEVPGVKQIYANDISKTAVQIMNQNIEENNVKNLVTSTLYDAAHVMRKRQFESETKFDVVDLDPYGCPTNLLDPAVCSLADNGLLLVTCTDMAVLAGNTPESCYAKYGSISLRSPACHEMALRIVLHTITNVCTRYGRYMEPLLSISADFYIRVFVVIRTSPFMCKTMSSKISTVYKCRGCNMTTLLPLGSAKSDSKNMKFTLLSGPPVDKKCEHCGFPHLVGGPIWNGPLYNTEFLTKLCNYIKTEEAEKKFNTIKRMRGMLGMMQEELQDIPLYYTVPSLTNTVHCEAMPLRYFFSALVGAGYRVSSSHCAQNSVKTDAPQSVVWDVIRTWVQTHPVSEKRLLDSVAARTILSKQSTTEIIFDKKYNTVPKSLQGLVRYQQNPAPYWGPGTKGNSKQKVVLSATEVECETDIKCSK</sequence>
<dbReference type="RefSeq" id="XP_025204275.1">
    <property type="nucleotide sequence ID" value="XM_025348490.1"/>
</dbReference>
<evidence type="ECO:0000256" key="6">
    <source>
        <dbReference type="ARBA" id="ARBA00022884"/>
    </source>
</evidence>
<evidence type="ECO:0000256" key="3">
    <source>
        <dbReference type="ARBA" id="ARBA00022679"/>
    </source>
</evidence>
<dbReference type="GO" id="GO:0005634">
    <property type="term" value="C:nucleus"/>
    <property type="evidence" value="ECO:0007669"/>
    <property type="project" value="TreeGrafter"/>
</dbReference>
<keyword evidence="5 10" id="KW-0819">tRNA processing</keyword>
<dbReference type="AlphaFoldDB" id="A0A2H8TRM3"/>
<dbReference type="InterPro" id="IPR042296">
    <property type="entry name" value="tRNA_met_Trm1_C"/>
</dbReference>
<keyword evidence="4 10" id="KW-0949">S-adenosyl-L-methionine</keyword>
<evidence type="ECO:0000256" key="9">
    <source>
        <dbReference type="ARBA" id="ARBA00074266"/>
    </source>
</evidence>
<keyword evidence="2 10" id="KW-0489">Methyltransferase</keyword>
<dbReference type="GeneID" id="112601071"/>
<dbReference type="CDD" id="cd02440">
    <property type="entry name" value="AdoMet_MTases"/>
    <property type="match status" value="1"/>
</dbReference>
<evidence type="ECO:0000256" key="7">
    <source>
        <dbReference type="ARBA" id="ARBA00039099"/>
    </source>
</evidence>
<dbReference type="OrthoDB" id="6349953at2759"/>
<dbReference type="GO" id="GO:0160104">
    <property type="term" value="F:tRNA (guanine(26)-N2)-dimethyltransferase activity"/>
    <property type="evidence" value="ECO:0007669"/>
    <property type="project" value="UniProtKB-UniRule"/>
</dbReference>
<dbReference type="FunFam" id="3.30.56.70:FF:000001">
    <property type="entry name" value="tRNA (guanine(26)-N(2))-dimethyltransferase"/>
    <property type="match status" value="1"/>
</dbReference>
<dbReference type="Gene3D" id="3.40.50.150">
    <property type="entry name" value="Vaccinia Virus protein VP39"/>
    <property type="match status" value="1"/>
</dbReference>
<dbReference type="PANTHER" id="PTHR10631:SF3">
    <property type="entry name" value="TRNA (GUANINE(26)-N(2))-DIMETHYLTRANSFERASE"/>
    <property type="match status" value="1"/>
</dbReference>
<dbReference type="InterPro" id="IPR029063">
    <property type="entry name" value="SAM-dependent_MTases_sf"/>
</dbReference>
<name>A0A2H8TRM3_9HEMI</name>
<keyword evidence="1 10" id="KW-0820">tRNA-binding</keyword>
<evidence type="ECO:0000313" key="11">
    <source>
        <dbReference type="EMBL" id="MBW16847.1"/>
    </source>
</evidence>
<protein>
    <recommendedName>
        <fullName evidence="9 10">tRNA (guanine(26)-N(2))-dimethyltransferase</fullName>
        <ecNumber evidence="7 10">2.1.1.216</ecNumber>
    </recommendedName>
</protein>
<dbReference type="RefSeq" id="XP_025204274.1">
    <property type="nucleotide sequence ID" value="XM_025348489.1"/>
</dbReference>
<dbReference type="Gene3D" id="3.30.56.70">
    <property type="entry name" value="N2,N2-dimethylguanosine tRNA methyltransferase, C-terminal domain"/>
    <property type="match status" value="1"/>
</dbReference>
<dbReference type="PROSITE" id="PS51626">
    <property type="entry name" value="SAM_MT_TRM1"/>
    <property type="match status" value="1"/>
</dbReference>
<dbReference type="EMBL" id="GFXV01005042">
    <property type="protein sequence ID" value="MBW16847.1"/>
    <property type="molecule type" value="Transcribed_RNA"/>
</dbReference>
<evidence type="ECO:0000256" key="2">
    <source>
        <dbReference type="ARBA" id="ARBA00022603"/>
    </source>
</evidence>